<dbReference type="AlphaFoldDB" id="A0A7I8WE59"/>
<dbReference type="PANTHER" id="PTHR45690:SF4">
    <property type="entry name" value="NACHT, LRR AND PYD DOMAINS-CONTAINING PROTEIN 10"/>
    <property type="match status" value="1"/>
</dbReference>
<name>A0A7I8WE59_9ANNE</name>
<dbReference type="SUPFAM" id="SSF52047">
    <property type="entry name" value="RNI-like"/>
    <property type="match status" value="3"/>
</dbReference>
<protein>
    <submittedName>
        <fullName evidence="1">Uncharacterized protein</fullName>
    </submittedName>
</protein>
<dbReference type="EMBL" id="CAJFCJ010000045">
    <property type="protein sequence ID" value="CAD5126372.1"/>
    <property type="molecule type" value="Genomic_DNA"/>
</dbReference>
<dbReference type="OrthoDB" id="120976at2759"/>
<gene>
    <name evidence="1" type="ORF">DGYR_LOCUS13618</name>
</gene>
<evidence type="ECO:0000313" key="2">
    <source>
        <dbReference type="Proteomes" id="UP000549394"/>
    </source>
</evidence>
<dbReference type="Gene3D" id="3.80.10.10">
    <property type="entry name" value="Ribonuclease Inhibitor"/>
    <property type="match status" value="3"/>
</dbReference>
<dbReference type="Pfam" id="PF13516">
    <property type="entry name" value="LRR_6"/>
    <property type="match status" value="1"/>
</dbReference>
<dbReference type="InterPro" id="IPR050637">
    <property type="entry name" value="NLRP_innate_immun_reg"/>
</dbReference>
<dbReference type="InterPro" id="IPR001611">
    <property type="entry name" value="Leu-rich_rpt"/>
</dbReference>
<dbReference type="GO" id="GO:0005737">
    <property type="term" value="C:cytoplasm"/>
    <property type="evidence" value="ECO:0007669"/>
    <property type="project" value="TreeGrafter"/>
</dbReference>
<proteinExistence type="predicted"/>
<dbReference type="Proteomes" id="UP000549394">
    <property type="component" value="Unassembled WGS sequence"/>
</dbReference>
<comment type="caution">
    <text evidence="1">The sequence shown here is derived from an EMBL/GenBank/DDBJ whole genome shotgun (WGS) entry which is preliminary data.</text>
</comment>
<sequence length="1084" mass="122388">MELAKNKQKNLTHLYMYECNLPLNYLVILSLLITKIKTLHEFNSPISIIRKTTIEKDNLENELNSKSFNLSTAKQIAEDFDNILNDRFFDSCFNGNLPLGVIIEILISANYRLRHISIVNILLENDKKYIEKLLTEKTVIKTLNVREQKFEDDEKFLENILNFIDKNSSYLEYIEFGMCTLSKGIDCNSMSLIGMQNKLSLLHFFDINLNDTIASKICENLSKYCSKITKLTFSRCGLTSNIGTILGEAIGKQTKLVVLNLQNNQLGNKVGKCIFDNIKENCRNLTVMGFGNCSFTHEIGDCIAKCLENLENLQDIQFWDNNLQTSIGRDIFQAILNGNCRNITKIGFSNCGFTEEIGNVVGQVIGRQKNLSFLNFHKNPIGNEIGENIFENIYENCKYIEEMYFGTCNFTSDIGDCLSKAIGRQRLLKSMNFQNNPLGNDIGKNIFDCLNRNCHRLTVLGFGNCNFSNGIGNVLGDAVGKQNNLTEIQFWDNNLGDETGRNLFENIKLNCRNIKVMGFDSCGFTSAIGDCLCDAIGMQKSLIEIHLSNNSLGNKVGDNIFRNIINNKCTRLQIVNLINCGFDDKINGNMLGRAIGKQRNLCELGLCFNPLGSTIGKSLFKSISENCHNLTFIGLNGCNFNEEIGSLLPCAIGKQKQLKTISLSLNDFKDEIGRKIFENIERNCRNLTTVAFAKCGFTSQIGSIVGKAIGRQKYLENLLLRSDEIGDDVAREIFVNIRDNCTNITTLIMKDIGVTNRIETAIGEAISKQTNLLNIDLSSNPLTSTVGRNIFESIYKNCHLIYRMHFDDCCFNHEIGDIVGKMIGKLENLSTLWLEHNSLGGDVGRVMFENMKLSCKKLVEIYLSDCHLTSKVGNLLGESFGRQKYLSIILIKGNCLGNEVGRVLFQNLRDNCCHIKKMGLGKCNFTDEIGQVLPQAIGKQKYLQVLSLEHNQLGDEMGKSILKEIEENCENITEIYFSHCNFTSEIGFIIGKIIEKCKHLSVLSFRGNQLRNEIGRDIFQNIYKHCRYLKLINFEYCGFTVEIGDIINKAVMVQPNLKILKLHDPFYGESHEEFIKNVLKPISI</sequence>
<dbReference type="InterPro" id="IPR032675">
    <property type="entry name" value="LRR_dom_sf"/>
</dbReference>
<dbReference type="PANTHER" id="PTHR45690">
    <property type="entry name" value="NACHT, LRR AND PYD DOMAINS-CONTAINING PROTEIN 12"/>
    <property type="match status" value="1"/>
</dbReference>
<keyword evidence="2" id="KW-1185">Reference proteome</keyword>
<organism evidence="1 2">
    <name type="scientific">Dimorphilus gyrociliatus</name>
    <dbReference type="NCBI Taxonomy" id="2664684"/>
    <lineage>
        <taxon>Eukaryota</taxon>
        <taxon>Metazoa</taxon>
        <taxon>Spiralia</taxon>
        <taxon>Lophotrochozoa</taxon>
        <taxon>Annelida</taxon>
        <taxon>Polychaeta</taxon>
        <taxon>Polychaeta incertae sedis</taxon>
        <taxon>Dinophilidae</taxon>
        <taxon>Dimorphilus</taxon>
    </lineage>
</organism>
<reference evidence="1 2" key="1">
    <citation type="submission" date="2020-08" db="EMBL/GenBank/DDBJ databases">
        <authorList>
            <person name="Hejnol A."/>
        </authorList>
    </citation>
    <scope>NUCLEOTIDE SEQUENCE [LARGE SCALE GENOMIC DNA]</scope>
</reference>
<accession>A0A7I8WE59</accession>
<evidence type="ECO:0000313" key="1">
    <source>
        <dbReference type="EMBL" id="CAD5126372.1"/>
    </source>
</evidence>